<sequence>MRWIAALLIMAGRGLMSLGHNQARFVVDKGLTELSEHAVHPFQRMVAQALDVEIAP</sequence>
<dbReference type="Proteomes" id="UP000037178">
    <property type="component" value="Unassembled WGS sequence"/>
</dbReference>
<dbReference type="EMBL" id="LFTY01000002">
    <property type="protein sequence ID" value="KMW58497.1"/>
    <property type="molecule type" value="Genomic_DNA"/>
</dbReference>
<comment type="caution">
    <text evidence="1">The sequence shown here is derived from an EMBL/GenBank/DDBJ whole genome shotgun (WGS) entry which is preliminary data.</text>
</comment>
<accession>A0A0J9E726</accession>
<evidence type="ECO:0000313" key="2">
    <source>
        <dbReference type="Proteomes" id="UP000037178"/>
    </source>
</evidence>
<name>A0A0J9E726_9RHOB</name>
<evidence type="ECO:0000313" key="1">
    <source>
        <dbReference type="EMBL" id="KMW58497.1"/>
    </source>
</evidence>
<dbReference type="PATRIC" id="fig|1675527.3.peg.3633"/>
<keyword evidence="2" id="KW-1185">Reference proteome</keyword>
<dbReference type="RefSeq" id="WP_160314508.1">
    <property type="nucleotide sequence ID" value="NZ_LFTY01000002.1"/>
</dbReference>
<organism evidence="1 2">
    <name type="scientific">Candidatus Rhodobacter oscarellae</name>
    <dbReference type="NCBI Taxonomy" id="1675527"/>
    <lineage>
        <taxon>Bacteria</taxon>
        <taxon>Pseudomonadati</taxon>
        <taxon>Pseudomonadota</taxon>
        <taxon>Alphaproteobacteria</taxon>
        <taxon>Rhodobacterales</taxon>
        <taxon>Rhodobacter group</taxon>
        <taxon>Rhodobacter</taxon>
    </lineage>
</organism>
<protein>
    <submittedName>
        <fullName evidence="1">Uncharacterized protein</fullName>
    </submittedName>
</protein>
<proteinExistence type="predicted"/>
<reference evidence="1 2" key="1">
    <citation type="submission" date="2015-06" db="EMBL/GenBank/DDBJ databases">
        <title>Draft genome sequence of an Alphaproteobacteria species associated to the Mediterranean sponge Oscarella lobularis.</title>
        <authorList>
            <person name="Jourda C."/>
            <person name="Santini S."/>
            <person name="Claverie J.-M."/>
        </authorList>
    </citation>
    <scope>NUCLEOTIDE SEQUENCE [LARGE SCALE GENOMIC DNA]</scope>
    <source>
        <strain evidence="1">IGS</strain>
    </source>
</reference>
<dbReference type="AlphaFoldDB" id="A0A0J9E726"/>
<gene>
    <name evidence="1" type="ORF">AIOL_003472</name>
</gene>